<evidence type="ECO:0000256" key="2">
    <source>
        <dbReference type="ARBA" id="ARBA00004496"/>
    </source>
</evidence>
<evidence type="ECO:0000256" key="6">
    <source>
        <dbReference type="RuleBase" id="RU361210"/>
    </source>
</evidence>
<protein>
    <recommendedName>
        <fullName evidence="6">Serine/threonine-protein phosphatase 2A activator</fullName>
        <ecNumber evidence="6">5.2.1.8</ecNumber>
    </recommendedName>
    <alternativeName>
        <fullName evidence="6">Phosphotyrosyl phosphatase activator</fullName>
    </alternativeName>
</protein>
<dbReference type="PANTHER" id="PTHR10012">
    <property type="entry name" value="SERINE/THREONINE-PROTEIN PHOSPHATASE 2A REGULATORY SUBUNIT B"/>
    <property type="match status" value="1"/>
</dbReference>
<dbReference type="EMBL" id="LYUB02000018">
    <property type="protein sequence ID" value="OVF06746.1"/>
    <property type="molecule type" value="Genomic_DNA"/>
</dbReference>
<dbReference type="GO" id="GO:0003755">
    <property type="term" value="F:peptidyl-prolyl cis-trans isomerase activity"/>
    <property type="evidence" value="ECO:0007669"/>
    <property type="project" value="UniProtKB-KW"/>
</dbReference>
<comment type="subcellular location">
    <subcellularLocation>
        <location evidence="2 6">Cytoplasm</location>
    </subcellularLocation>
</comment>
<evidence type="ECO:0000256" key="3">
    <source>
        <dbReference type="ARBA" id="ARBA00022490"/>
    </source>
</evidence>
<evidence type="ECO:0000313" key="7">
    <source>
        <dbReference type="EMBL" id="OVF06746.1"/>
    </source>
</evidence>
<dbReference type="PANTHER" id="PTHR10012:SF5">
    <property type="entry name" value="SERINE_THREONINE-PROTEIN PHOSPHATASE 2A ACTIVATOR 2"/>
    <property type="match status" value="1"/>
</dbReference>
<dbReference type="EC" id="5.2.1.8" evidence="6"/>
<dbReference type="InterPro" id="IPR037218">
    <property type="entry name" value="PTPA_sf"/>
</dbReference>
<dbReference type="InterPro" id="IPR043170">
    <property type="entry name" value="PTPA_C_lid"/>
</dbReference>
<keyword evidence="4 6" id="KW-0697">Rotamase</keyword>
<name>A0AA91PWP3_CLALS</name>
<dbReference type="GO" id="GO:0005737">
    <property type="term" value="C:cytoplasm"/>
    <property type="evidence" value="ECO:0007669"/>
    <property type="project" value="UniProtKB-SubCell"/>
</dbReference>
<dbReference type="KEGG" id="clus:A9F13_18g00583"/>
<comment type="similarity">
    <text evidence="6">Belongs to the PTPA-type PPIase family.</text>
</comment>
<dbReference type="GO" id="GO:0007052">
    <property type="term" value="P:mitotic spindle organization"/>
    <property type="evidence" value="ECO:0007669"/>
    <property type="project" value="TreeGrafter"/>
</dbReference>
<dbReference type="GO" id="GO:0000159">
    <property type="term" value="C:protein phosphatase type 2A complex"/>
    <property type="evidence" value="ECO:0007669"/>
    <property type="project" value="TreeGrafter"/>
</dbReference>
<dbReference type="AlphaFoldDB" id="A0AA91PWP3"/>
<dbReference type="GO" id="GO:0005634">
    <property type="term" value="C:nucleus"/>
    <property type="evidence" value="ECO:0007669"/>
    <property type="project" value="TreeGrafter"/>
</dbReference>
<dbReference type="PIRSF" id="PIRSF016325">
    <property type="entry name" value="Phstyr_phstse_ac"/>
    <property type="match status" value="1"/>
</dbReference>
<dbReference type="Pfam" id="PF03095">
    <property type="entry name" value="PTPA"/>
    <property type="match status" value="1"/>
</dbReference>
<dbReference type="CDD" id="cd04087">
    <property type="entry name" value="PTPA"/>
    <property type="match status" value="1"/>
</dbReference>
<evidence type="ECO:0000313" key="8">
    <source>
        <dbReference type="Proteomes" id="UP000195602"/>
    </source>
</evidence>
<comment type="function">
    <text evidence="6">PPIases accelerate the folding of proteins. It catalyzes the cis-trans isomerization of proline imidic peptide bonds in oligopeptides.</text>
</comment>
<dbReference type="GO" id="GO:0008160">
    <property type="term" value="F:protein tyrosine phosphatase activator activity"/>
    <property type="evidence" value="ECO:0007669"/>
    <property type="project" value="TreeGrafter"/>
</dbReference>
<dbReference type="InterPro" id="IPR004327">
    <property type="entry name" value="Phstyr_phstse_ac"/>
</dbReference>
<evidence type="ECO:0000256" key="5">
    <source>
        <dbReference type="ARBA" id="ARBA00023235"/>
    </source>
</evidence>
<keyword evidence="3 6" id="KW-0963">Cytoplasm</keyword>
<evidence type="ECO:0000256" key="1">
    <source>
        <dbReference type="ARBA" id="ARBA00000971"/>
    </source>
</evidence>
<keyword evidence="5 6" id="KW-0413">Isomerase</keyword>
<proteinExistence type="inferred from homology"/>
<comment type="catalytic activity">
    <reaction evidence="1 6">
        <text>[protein]-peptidylproline (omega=180) = [protein]-peptidylproline (omega=0)</text>
        <dbReference type="Rhea" id="RHEA:16237"/>
        <dbReference type="Rhea" id="RHEA-COMP:10747"/>
        <dbReference type="Rhea" id="RHEA-COMP:10748"/>
        <dbReference type="ChEBI" id="CHEBI:83833"/>
        <dbReference type="ChEBI" id="CHEBI:83834"/>
        <dbReference type="EC" id="5.2.1.8"/>
    </reaction>
</comment>
<dbReference type="Proteomes" id="UP000195602">
    <property type="component" value="Unassembled WGS sequence"/>
</dbReference>
<evidence type="ECO:0000256" key="4">
    <source>
        <dbReference type="ARBA" id="ARBA00023110"/>
    </source>
</evidence>
<comment type="caution">
    <text evidence="7">The sequence shown here is derived from an EMBL/GenBank/DDBJ whole genome shotgun (WGS) entry which is preliminary data.</text>
</comment>
<dbReference type="SUPFAM" id="SSF140984">
    <property type="entry name" value="PTPA-like"/>
    <property type="match status" value="1"/>
</dbReference>
<dbReference type="FunFam" id="1.20.120.1150:FF:000002">
    <property type="entry name" value="Serine/threonine-protein phosphatase 2A activator"/>
    <property type="match status" value="1"/>
</dbReference>
<reference evidence="7 8" key="1">
    <citation type="submission" date="2017-04" db="EMBL/GenBank/DDBJ databases">
        <title>Draft genome of the yeast Clavispora lusitaniae type strain CBS 6936.</title>
        <authorList>
            <person name="Durrens P."/>
            <person name="Klopp C."/>
            <person name="Biteau N."/>
            <person name="Fitton-Ouhabi V."/>
            <person name="Dementhon K."/>
            <person name="Accoceberry I."/>
            <person name="Sherman D.J."/>
            <person name="Noel T."/>
        </authorList>
    </citation>
    <scope>NUCLEOTIDE SEQUENCE [LARGE SCALE GENOMIC DNA]</scope>
    <source>
        <strain evidence="7 8">CBS 6936</strain>
    </source>
</reference>
<organism evidence="7 8">
    <name type="scientific">Clavispora lusitaniae</name>
    <name type="common">Candida lusitaniae</name>
    <dbReference type="NCBI Taxonomy" id="36911"/>
    <lineage>
        <taxon>Eukaryota</taxon>
        <taxon>Fungi</taxon>
        <taxon>Dikarya</taxon>
        <taxon>Ascomycota</taxon>
        <taxon>Saccharomycotina</taxon>
        <taxon>Pichiomycetes</taxon>
        <taxon>Metschnikowiaceae</taxon>
        <taxon>Clavispora</taxon>
    </lineage>
</organism>
<accession>A0AA91PWP3</accession>
<dbReference type="Gene3D" id="1.20.120.1150">
    <property type="match status" value="1"/>
</dbReference>
<sequence>MKPQKRILSREDLDIWTQSSQHAALLSFVQDLQDSVFGVANDAKVAVSAPVASIAAAIDRVDQIIDANPVVRDKNVSRFGKPEFRGFYDQVSAEAPSLMLAVAPDHAEELGCYFAESWGDRTRIDYGSGHELNLLCLFYCLKEIGVLASSDYQALIIVVFNKYMAVMRRLQKTYWLEPAGSHGVWGLDDYHFLPFLFGSAQLAPHPHMKPKSVHNRELVETYWRQYMYLECIHFINSIKTVPGHEEASLRWHSPMLDDISAAKTWGKIRDGMVKMYAAEVLAKLPIVQHMMFGSILTAPEGVGQHAPEPGCSHNTWGDCCGIKVPSAVAASMSRPMPFD</sequence>
<gene>
    <name evidence="7" type="ORF">A9F13_18g00583</name>
</gene>